<dbReference type="Proteomes" id="UP000000803">
    <property type="component" value="Chromosome 2L"/>
</dbReference>
<reference evidence="2" key="12">
    <citation type="journal article" date="2015" name="G3 (Bethesda)">
        <title>Gene Model Annotations for Drosophila melanogaster: The Rule-Benders.</title>
        <authorList>
            <consortium name="FlyBase Consortium"/>
            <person name="Crosby M.A."/>
            <person name="Gramates L.S."/>
            <person name="Dos Santos G."/>
            <person name="Matthews B.B."/>
            <person name="St Pierre S.E."/>
            <person name="Zhou P."/>
            <person name="Schroeder A.J."/>
            <person name="Falls K."/>
            <person name="Emmert D.B."/>
            <person name="Russo S.M."/>
            <person name="Gelbart W.M."/>
            <person name="null"/>
        </authorList>
    </citation>
    <scope>NUCLEOTIDE SEQUENCE</scope>
</reference>
<dbReference type="GeneID" id="35143"/>
<dbReference type="IntAct" id="Q8INX2">
    <property type="interactions" value="1"/>
</dbReference>
<dbReference type="FlyBase" id="FBgn0051752">
    <property type="gene designation" value="CG31752"/>
</dbReference>
<reference evidence="2 5" key="6">
    <citation type="journal article" date="2005" name="PLoS Comput. Biol.">
        <title>Combined evidence annotation of transposable elements in genome sequences.</title>
        <authorList>
            <person name="Quesneville H."/>
            <person name="Bergman C.M."/>
            <person name="Andrieu O."/>
            <person name="Autard D."/>
            <person name="Nouaud D."/>
            <person name="Ashburner M."/>
            <person name="Anxolabehere D."/>
        </authorList>
    </citation>
    <scope>NUCLEOTIDE SEQUENCE [LARGE SCALE GENOMIC DNA]</scope>
    <source>
        <strain evidence="5">Berkeley</strain>
    </source>
</reference>
<evidence type="ECO:0000313" key="5">
    <source>
        <dbReference type="Proteomes" id="UP000000803"/>
    </source>
</evidence>
<reference evidence="2" key="11">
    <citation type="journal article" date="2015" name="G3 (Bethesda)">
        <title>Gene Model Annotations for Drosophila melanogaster: Impact of High-Throughput Data.</title>
        <authorList>
            <consortium name="FlyBase Consortium"/>
            <person name="Matthews B.B."/>
            <person name="Dos Santos G."/>
            <person name="Crosby M.A."/>
            <person name="Emmert D.B."/>
            <person name="St Pierre S.E."/>
            <person name="Gramates L.S."/>
            <person name="Zhou P."/>
            <person name="Schroeder A.J."/>
            <person name="Falls K."/>
            <person name="Strelets V."/>
            <person name="Russo S.M."/>
            <person name="Gelbart W.M."/>
            <person name="null"/>
        </authorList>
    </citation>
    <scope>NUCLEOTIDE SEQUENCE</scope>
</reference>
<reference evidence="2 5" key="1">
    <citation type="journal article" date="2000" name="Science">
        <title>The genome sequence of Drosophila melanogaster.</title>
        <authorList>
            <person name="Adams M.D."/>
            <person name="Celniker S.E."/>
            <person name="Holt R.A."/>
            <person name="Evans C.A."/>
            <person name="Gocayne J.D."/>
            <person name="Amanatides P.G."/>
            <person name="Scherer S.E."/>
            <person name="Li P.W."/>
            <person name="Hoskins R.A."/>
            <person name="Galle R.F."/>
            <person name="George R.A."/>
            <person name="Lewis S.E."/>
            <person name="Richards S."/>
            <person name="Ashburner M."/>
            <person name="Henderson S.N."/>
            <person name="Sutton G.G."/>
            <person name="Wortman J.R."/>
            <person name="Yandell M.D."/>
            <person name="Zhang Q."/>
            <person name="Chen L.X."/>
            <person name="Brandon R.C."/>
            <person name="Rogers Y.H."/>
            <person name="Blazej R.G."/>
            <person name="Champe M."/>
            <person name="Pfeiffer B.D."/>
            <person name="Wan K.H."/>
            <person name="Doyle C."/>
            <person name="Baxter E.G."/>
            <person name="Helt G."/>
            <person name="Nelson C.R."/>
            <person name="Gabor G.L."/>
            <person name="Abril J.F."/>
            <person name="Agbayani A."/>
            <person name="An H.J."/>
            <person name="Andrews-Pfannkoch C."/>
            <person name="Baldwin D."/>
            <person name="Ballew R.M."/>
            <person name="Basu A."/>
            <person name="Baxendale J."/>
            <person name="Bayraktaroglu L."/>
            <person name="Beasley E.M."/>
            <person name="Beeson K.Y."/>
            <person name="Benos P.V."/>
            <person name="Berman B.P."/>
            <person name="Bhandari D."/>
            <person name="Bolshakov S."/>
            <person name="Borkova D."/>
            <person name="Botchan M.R."/>
            <person name="Bouck J."/>
            <person name="Brokstein P."/>
            <person name="Brottier P."/>
            <person name="Burtis K.C."/>
            <person name="Busam D.A."/>
            <person name="Butler H."/>
            <person name="Cadieu E."/>
            <person name="Center A."/>
            <person name="Chandra I."/>
            <person name="Cherry J.M."/>
            <person name="Cawley S."/>
            <person name="Dahlke C."/>
            <person name="Davenport L.B."/>
            <person name="Davies P."/>
            <person name="de Pablos B."/>
            <person name="Delcher A."/>
            <person name="Deng Z."/>
            <person name="Mays A.D."/>
            <person name="Dew I."/>
            <person name="Dietz S.M."/>
            <person name="Dodson K."/>
            <person name="Doup L.E."/>
            <person name="Downes M."/>
            <person name="Dugan-Rocha S."/>
            <person name="Dunkov B.C."/>
            <person name="Dunn P."/>
            <person name="Durbin K.J."/>
            <person name="Evangelista C.C."/>
            <person name="Ferraz C."/>
            <person name="Ferriera S."/>
            <person name="Fleischmann W."/>
            <person name="Fosler C."/>
            <person name="Gabrielian A.E."/>
            <person name="Garg N.S."/>
            <person name="Gelbart W.M."/>
            <person name="Glasser K."/>
            <person name="Glodek A."/>
            <person name="Gong F."/>
            <person name="Gorrell J.H."/>
            <person name="Gu Z."/>
            <person name="Guan P."/>
            <person name="Harris M."/>
            <person name="Harris N.L."/>
            <person name="Harvey D."/>
            <person name="Heiman T.J."/>
            <person name="Hernandez J.R."/>
            <person name="Houck J."/>
            <person name="Hostin D."/>
            <person name="Houston K.A."/>
            <person name="Howland T.J."/>
            <person name="Wei M.H."/>
            <person name="Ibegwam C."/>
            <person name="Jalali M."/>
            <person name="Kalush F."/>
            <person name="Karpen G.H."/>
            <person name="Ke Z."/>
            <person name="Kennison J.A."/>
            <person name="Ketchum K.A."/>
            <person name="Kimmel B.E."/>
            <person name="Kodira C.D."/>
            <person name="Kraft C."/>
            <person name="Kravitz S."/>
            <person name="Kulp D."/>
            <person name="Lai Z."/>
            <person name="Lasko P."/>
            <person name="Lei Y."/>
            <person name="Levitsky A.A."/>
            <person name="Li J."/>
            <person name="Li Z."/>
            <person name="Liang Y."/>
            <person name="Lin X."/>
            <person name="Liu X."/>
            <person name="Mattei B."/>
            <person name="McIntosh T.C."/>
            <person name="McLeod M.P."/>
            <person name="McPherson D."/>
            <person name="Merkulov G."/>
            <person name="Milshina N.V."/>
            <person name="Mobarry C."/>
            <person name="Morris J."/>
            <person name="Moshrefi A."/>
            <person name="Mount S.M."/>
            <person name="Moy M."/>
            <person name="Murphy B."/>
            <person name="Murphy L."/>
            <person name="Muzny D.M."/>
            <person name="Nelson D.L."/>
            <person name="Nelson D.R."/>
            <person name="Nelson K.A."/>
            <person name="Nixon K."/>
            <person name="Nusskern D.R."/>
            <person name="Pacleb J.M."/>
            <person name="Palazzolo M."/>
            <person name="Pittman G.S."/>
            <person name="Pan S."/>
            <person name="Pollard J."/>
            <person name="Puri V."/>
            <person name="Reese M.G."/>
            <person name="Reinert K."/>
            <person name="Remington K."/>
            <person name="Saunders R.D."/>
            <person name="Scheeler F."/>
            <person name="Shen H."/>
            <person name="Shue B.C."/>
            <person name="Siden-Kiamos I."/>
            <person name="Simpson M."/>
            <person name="Skupski M.P."/>
            <person name="Smith T."/>
            <person name="Spier E."/>
            <person name="Spradling A.C."/>
            <person name="Stapleton M."/>
            <person name="Strong R."/>
            <person name="Sun E."/>
            <person name="Svirskas R."/>
            <person name="Tector C."/>
            <person name="Turner R."/>
            <person name="Venter E."/>
            <person name="Wang A.H."/>
            <person name="Wang X."/>
            <person name="Wang Z.Y."/>
            <person name="Wassarman D.A."/>
            <person name="Weinstock G.M."/>
            <person name="Weissenbach J."/>
            <person name="Williams S.M."/>
            <person name="WoodageT"/>
            <person name="Worley K.C."/>
            <person name="Wu D."/>
            <person name="Yang S."/>
            <person name="Yao Q.A."/>
            <person name="Ye J."/>
            <person name="Yeh R.F."/>
            <person name="Zaveri J.S."/>
            <person name="Zhan M."/>
            <person name="Zhang G."/>
            <person name="Zhao Q."/>
            <person name="Zheng L."/>
            <person name="Zheng X.H."/>
            <person name="Zhong F.N."/>
            <person name="Zhong W."/>
            <person name="Zhou X."/>
            <person name="Zhu S."/>
            <person name="Zhu X."/>
            <person name="Smith H.O."/>
            <person name="Gibbs R.A."/>
            <person name="Myers E.W."/>
            <person name="Rubin G.M."/>
            <person name="Venter J.C."/>
        </authorList>
    </citation>
    <scope>NUCLEOTIDE SEQUENCE [LARGE SCALE GENOMIC DNA]</scope>
    <source>
        <strain evidence="5">Berkeley</strain>
    </source>
</reference>
<sequence length="410" mass="47111">MEKKNKCCKHFKDHGAQKPSQLNEHKEHKLRDHYRKERMKSSENVQKSYKHNYTTNQNQIRQDYYCDHSWEDRESPSNHEDHAQYLFSKKCFNVNYHPAQNEKWKHQSKLKVMMQPSSNYTPKQAIVPAYLLNDRKRQKPVIEHSCGDYLLYKNQNYEADPSSKSEQCEVEGGYNNITPHRLNHHQKQKKDSDLLNAAKAHCQAAAERFQNKFPSCSKCSSSNESQSKPSRITVISAKSGDDLRAAVRSQIEVQEALNAFTLEVKDKREEVPSEEERSTKPKKSKQITSHTQAEKVDPTAECAQLDTLGVDDLELVDLSGSPSDAAITNVDVSDSPGDAAITKMDLRDSPTDADINKVIDPVIRNIQRMYLNTLKDEMSLMEYLVTVPELIKKAFKRPLAEKEQKITREC</sequence>
<dbReference type="AGR" id="FB:FBgn0051752"/>
<protein>
    <submittedName>
        <fullName evidence="3">MIP14788p</fullName>
    </submittedName>
</protein>
<reference evidence="2" key="15">
    <citation type="submission" date="2022-11" db="EMBL/GenBank/DDBJ databases">
        <authorList>
            <consortium name="FlyBase"/>
        </authorList>
    </citation>
    <scope>NUCLEOTIDE SEQUENCE</scope>
</reference>
<reference evidence="2" key="13">
    <citation type="journal article" date="2015" name="Genome Res.">
        <title>The Release 6 reference sequence of the Drosophila melanogaster genome.</title>
        <authorList>
            <person name="Hoskins R.A."/>
            <person name="Carlson J.W."/>
            <person name="Wan K.H."/>
            <person name="Park S."/>
            <person name="Mendez I."/>
            <person name="Galle S.E."/>
            <person name="Booth B.W."/>
            <person name="Pfeiffer B.D."/>
            <person name="George R.A."/>
            <person name="Svirskas R."/>
            <person name="Krzywinski M."/>
            <person name="Schein J."/>
            <person name="Accardo M.C."/>
            <person name="Damia E."/>
            <person name="Messina G."/>
            <person name="Mendez-Lago M."/>
            <person name="de Pablos B."/>
            <person name="Demakova O.V."/>
            <person name="Andreyeva E.N."/>
            <person name="Boldyreva L.V."/>
            <person name="Marra M."/>
            <person name="Carvalho A.B."/>
            <person name="Dimitri P."/>
            <person name="Villasante A."/>
            <person name="Zhimulev I.F."/>
            <person name="Rubin G.M."/>
            <person name="Karpen G.H."/>
            <person name="Celniker S.E."/>
        </authorList>
    </citation>
    <scope>NUCLEOTIDE SEQUENCE</scope>
</reference>
<gene>
    <name evidence="2" type="primary">CG10599</name>
    <name evidence="3" type="synonym">CG31752-RA</name>
    <name evidence="2" type="synonym">Dmel\CG31752</name>
    <name evidence="2 4" type="ORF">CG31752</name>
    <name evidence="2" type="ORF">Dmel_CG31752</name>
</gene>
<feature type="region of interest" description="Disordered" evidence="1">
    <location>
        <begin position="267"/>
        <end position="296"/>
    </location>
</feature>
<evidence type="ECO:0000313" key="2">
    <source>
        <dbReference type="EMBL" id="AAN11014.3"/>
    </source>
</evidence>
<reference evidence="2" key="14">
    <citation type="submission" date="2022-11" db="EMBL/GenBank/DDBJ databases">
        <title>Drosophila melanogaster release 4 sequence.</title>
        <authorList>
            <consortium name="Berkeley Drosophila Genome Project"/>
            <person name="Celniker S."/>
            <person name="Carlson J."/>
            <person name="Wan K."/>
            <person name="Pfeiffer B."/>
            <person name="Frise E."/>
            <person name="George R."/>
            <person name="Hoskins R."/>
            <person name="Stapleton M."/>
            <person name="Pacleb J."/>
            <person name="Park S."/>
            <person name="Svirskas R."/>
            <person name="Smith E."/>
            <person name="Yu C."/>
            <person name="Rubin G."/>
        </authorList>
    </citation>
    <scope>NUCLEOTIDE SEQUENCE</scope>
</reference>
<dbReference type="AlphaFoldDB" id="Q8INX2"/>
<dbReference type="KEGG" id="dme:Dmel_CG31752"/>
<dbReference type="OrthoDB" id="7989813at2759"/>
<dbReference type="RefSeq" id="NP_724136.3">
    <property type="nucleotide sequence ID" value="NM_165266.3"/>
</dbReference>
<dbReference type="PaxDb" id="7227-FBpp0303620"/>
<dbReference type="OMA" id="RSQIEMQ"/>
<dbReference type="VEuPathDB" id="VectorBase:FBgn0051752"/>
<dbReference type="HOGENOM" id="CLU_827084_0_0_1"/>
<reference evidence="2 5" key="8">
    <citation type="journal article" date="2007" name="Science">
        <title>The Release 5.1 annotation of Drosophila melanogaster heterochromatin.</title>
        <authorList>
            <person name="Smith C.D."/>
            <person name="Shu S."/>
            <person name="Mungall C.J."/>
            <person name="Karpen G.H."/>
        </authorList>
    </citation>
    <scope>NUCLEOTIDE SEQUENCE [LARGE SCALE GENOMIC DNA]</scope>
    <source>
        <strain evidence="5">Berkeley</strain>
    </source>
</reference>
<evidence type="ECO:0000256" key="1">
    <source>
        <dbReference type="SAM" id="MobiDB-lite"/>
    </source>
</evidence>
<dbReference type="STRING" id="7227.FBpp0303620"/>
<name>Q8INX2_DROME</name>
<evidence type="ECO:0000313" key="3">
    <source>
        <dbReference type="EMBL" id="ACX54925.1"/>
    </source>
</evidence>
<dbReference type="InParanoid" id="Q8INX2"/>
<accession>Q8INX2</accession>
<dbReference type="BioGRID-ORCS" id="35143">
    <property type="hits" value="0 hits in 1 CRISPR screen"/>
</dbReference>
<reference evidence="5" key="2">
    <citation type="journal article" date="2002" name="Genome Biol.">
        <title>Finishing a whole-genome shotgun: release 3 of the Drosophila melanogaster euchromatic genome sequence.</title>
        <authorList>
            <person name="Celniker S.E."/>
            <person name="Wheeler D.A."/>
            <person name="Kronmiller B."/>
            <person name="Carlson J.W."/>
            <person name="Halpern A."/>
            <person name="Patel S."/>
            <person name="Adams M."/>
            <person name="Champe M."/>
            <person name="Dugan S.P."/>
            <person name="Frise E."/>
            <person name="Hodgson A."/>
            <person name="George R.A."/>
            <person name="Hoskins R.A."/>
            <person name="Laverty T."/>
            <person name="Muzny D.M."/>
            <person name="Nelson C.R."/>
            <person name="Pacleb J.M."/>
            <person name="Park S."/>
            <person name="Pfeiffer B.D."/>
            <person name="Richards S."/>
            <person name="Sodergren E.J."/>
            <person name="Svirskas R."/>
            <person name="Tabor P.E."/>
            <person name="Wan K."/>
            <person name="Stapleton M."/>
            <person name="Sutton G.G."/>
            <person name="Venter C."/>
            <person name="Weinstock G."/>
            <person name="Scherer S.E."/>
            <person name="Myers E.W."/>
            <person name="Gibbs R.A."/>
            <person name="Rubin G.M."/>
        </authorList>
    </citation>
    <scope>NUCLEOTIDE SEQUENCE [LARGE SCALE GENOMIC DNA]</scope>
    <source>
        <strain evidence="5">Berkeley</strain>
    </source>
</reference>
<organism evidence="2 5">
    <name type="scientific">Drosophila melanogaster</name>
    <name type="common">Fruit fly</name>
    <dbReference type="NCBI Taxonomy" id="7227"/>
    <lineage>
        <taxon>Eukaryota</taxon>
        <taxon>Metazoa</taxon>
        <taxon>Ecdysozoa</taxon>
        <taxon>Arthropoda</taxon>
        <taxon>Hexapoda</taxon>
        <taxon>Insecta</taxon>
        <taxon>Pterygota</taxon>
        <taxon>Neoptera</taxon>
        <taxon>Endopterygota</taxon>
        <taxon>Diptera</taxon>
        <taxon>Brachycera</taxon>
        <taxon>Muscomorpha</taxon>
        <taxon>Ephydroidea</taxon>
        <taxon>Drosophilidae</taxon>
        <taxon>Drosophila</taxon>
        <taxon>Sophophora</taxon>
    </lineage>
</organism>
<reference evidence="2" key="7">
    <citation type="submission" date="2006-08" db="EMBL/GenBank/DDBJ databases">
        <authorList>
            <person name="Celniker S."/>
            <person name="Carlson J."/>
            <person name="Wan K."/>
            <person name="Frise E."/>
            <person name="Hoskins R."/>
            <person name="Park S."/>
            <person name="Svirskas R."/>
            <person name="Rubin G."/>
        </authorList>
    </citation>
    <scope>NUCLEOTIDE SEQUENCE</scope>
</reference>
<reference evidence="2 5" key="5">
    <citation type="journal article" date="2002" name="Genome Biol.">
        <title>Heterochromatic sequences in a Drosophila whole-genome shotgun assembly.</title>
        <authorList>
            <person name="Hoskins R.A."/>
            <person name="Smith C.D."/>
            <person name="Carlson J.W."/>
            <person name="Carvalho A.B."/>
            <person name="Halpern A."/>
            <person name="Kaminker J.S."/>
            <person name="Kennedy C."/>
            <person name="Mungall C.J."/>
            <person name="Sullivan B.A."/>
            <person name="Sutton G.G."/>
            <person name="Yasuhara J.C."/>
            <person name="Wakimoto B.T."/>
            <person name="Myers E.W."/>
            <person name="Celniker S.E."/>
            <person name="Rubin G.M."/>
            <person name="Karpen G.H."/>
        </authorList>
    </citation>
    <scope>NUCLEOTIDE SEQUENCE [LARGE SCALE GENOMIC DNA]</scope>
    <source>
        <strain evidence="5">Berkeley</strain>
    </source>
</reference>
<dbReference type="EMBL" id="BT100017">
    <property type="protein sequence ID" value="ACX54925.1"/>
    <property type="molecule type" value="mRNA"/>
</dbReference>
<reference evidence="2 5" key="9">
    <citation type="journal article" date="2007" name="Science">
        <title>Sequence finishing and mapping of Drosophila melanogaster heterochromatin.</title>
        <authorList>
            <person name="Hoskins R.A."/>
            <person name="Carlson J.W."/>
            <person name="Kennedy C."/>
            <person name="Acevedo D."/>
            <person name="Evans-Holm M."/>
            <person name="Frise E."/>
            <person name="Wan K.H."/>
            <person name="Park S."/>
            <person name="Mendez-Lago M."/>
            <person name="Rossi F."/>
            <person name="Villasante A."/>
            <person name="Dimitri P."/>
            <person name="Karpen G.H."/>
            <person name="Celniker S.E."/>
        </authorList>
    </citation>
    <scope>NUCLEOTIDE SEQUENCE [LARGE SCALE GENOMIC DNA]</scope>
    <source>
        <strain evidence="5">Berkeley</strain>
    </source>
</reference>
<reference evidence="5" key="4">
    <citation type="journal article" date="2002" name="Genome Biol.">
        <title>The transposable elements of the Drosophila melanogaster euchromatin: a genomics perspective.</title>
        <authorList>
            <person name="Kaminker J.S."/>
            <person name="Bergman C.M."/>
            <person name="Kronmiller B."/>
            <person name="Carlson J."/>
            <person name="Svirskas R."/>
            <person name="Patel S."/>
            <person name="Frise E."/>
            <person name="Wheeler D.A."/>
            <person name="Lewis S.E."/>
            <person name="Rubin G.M."/>
            <person name="Ashburner M."/>
            <person name="Celniker S.E."/>
        </authorList>
    </citation>
    <scope>NUCLEOTIDE SEQUENCE [LARGE SCALE GENOMIC DNA]</scope>
    <source>
        <strain evidence="5">Berkeley</strain>
    </source>
</reference>
<evidence type="ECO:0000313" key="4">
    <source>
        <dbReference type="FlyBase" id="FBgn0051752"/>
    </source>
</evidence>
<feature type="region of interest" description="Disordered" evidence="1">
    <location>
        <begin position="1"/>
        <end position="45"/>
    </location>
</feature>
<dbReference type="EMBL" id="AE014134">
    <property type="protein sequence ID" value="AAN11014.3"/>
    <property type="molecule type" value="Genomic_DNA"/>
</dbReference>
<reference evidence="3" key="10">
    <citation type="submission" date="2009-10" db="EMBL/GenBank/DDBJ databases">
        <authorList>
            <person name="Carlson J."/>
            <person name="Booth B."/>
            <person name="Frise E."/>
            <person name="Sandler J."/>
            <person name="Wan K."/>
            <person name="Yu C."/>
            <person name="Celniker S."/>
        </authorList>
    </citation>
    <scope>NUCLEOTIDE SEQUENCE</scope>
</reference>
<feature type="region of interest" description="Disordered" evidence="1">
    <location>
        <begin position="161"/>
        <end position="194"/>
    </location>
</feature>
<proteinExistence type="evidence at transcript level"/>
<accession>C9QPD5</accession>
<dbReference type="Bgee" id="FBgn0051752">
    <property type="expression patterns" value="Expressed in spermatocyte in testis and 20 other cell types or tissues"/>
</dbReference>
<dbReference type="SMR" id="Q8INX2"/>
<feature type="compositionally biased region" description="Basic and acidic residues" evidence="1">
    <location>
        <begin position="267"/>
        <end position="279"/>
    </location>
</feature>
<keyword evidence="5" id="KW-1185">Reference proteome</keyword>
<feature type="compositionally biased region" description="Basic residues" evidence="1">
    <location>
        <begin position="1"/>
        <end position="12"/>
    </location>
</feature>
<reference evidence="5" key="3">
    <citation type="journal article" date="2002" name="Genome Biol.">
        <title>Annotation of the Drosophila melanogaster euchromatic genome: a systematic review.</title>
        <authorList>
            <person name="Misra S."/>
            <person name="Crosby M.A."/>
            <person name="Mungall C.J."/>
            <person name="Matthews B.B."/>
            <person name="Campbell K.S."/>
            <person name="Hradecky P."/>
            <person name="Huang Y."/>
            <person name="Kaminker J.S."/>
            <person name="Millburn G.H."/>
            <person name="Prochnik S.E."/>
            <person name="Smith C.D."/>
            <person name="Tupy J.L."/>
            <person name="Whitfied E.J."/>
            <person name="Bayraktaroglu L."/>
            <person name="Berman B.P."/>
            <person name="Bettencourt B.R."/>
            <person name="Celniker S.E."/>
            <person name="de Grey A.D."/>
            <person name="Drysdale R.A."/>
            <person name="Harris N.L."/>
            <person name="Richter J."/>
            <person name="Russo S."/>
            <person name="Schroeder A.J."/>
            <person name="Shu S.Q."/>
            <person name="Stapleton M."/>
            <person name="Yamada C."/>
            <person name="Ashburner M."/>
            <person name="Gelbart W.M."/>
            <person name="Rubin G.M."/>
            <person name="Lewis S.E."/>
        </authorList>
    </citation>
    <scope>GENOME REANNOTATION</scope>
    <source>
        <strain evidence="5">Berkeley</strain>
    </source>
</reference>
<dbReference type="UCSC" id="CG31752-RA">
    <property type="organism name" value="d. melanogaster"/>
</dbReference>